<dbReference type="SUPFAM" id="SSF90123">
    <property type="entry name" value="ABC transporter transmembrane region"/>
    <property type="match status" value="1"/>
</dbReference>
<reference evidence="6 7" key="1">
    <citation type="submission" date="2018-05" db="EMBL/GenBank/DDBJ databases">
        <title>Candidatus Cardinium hertigii Genome Assembly.</title>
        <authorList>
            <person name="Showmaker K.C."/>
            <person name="Walden K.O."/>
            <person name="Fields C.J."/>
            <person name="Lambert K.N."/>
            <person name="Hudson M.E."/>
        </authorList>
    </citation>
    <scope>NUCLEOTIDE SEQUENCE [LARGE SCALE GENOMIC DNA]</scope>
    <source>
        <strain evidence="7">cHgTN10</strain>
    </source>
</reference>
<keyword evidence="4 5" id="KW-0472">Membrane</keyword>
<proteinExistence type="predicted"/>
<dbReference type="AlphaFoldDB" id="A0A2Z3LG21"/>
<accession>A0A2Z3LG21</accession>
<evidence type="ECO:0000256" key="5">
    <source>
        <dbReference type="SAM" id="Phobius"/>
    </source>
</evidence>
<dbReference type="Proteomes" id="UP000245872">
    <property type="component" value="Chromosome"/>
</dbReference>
<dbReference type="Gene3D" id="1.20.1560.10">
    <property type="entry name" value="ABC transporter type 1, transmembrane domain"/>
    <property type="match status" value="1"/>
</dbReference>
<sequence length="129" mass="14860">MLGRSLGMLWPYFLNKIIDEGSGCHDNLFFWMVAFLGCFLAGEVILRIAAYIFIIPISDTRSYVKSYFYSFVMNRSFSFITMRSPVEIFNKLNQISTSIDTLLDMIFWIFLSIAVNLCVASVMFITLSK</sequence>
<protein>
    <recommendedName>
        <fullName evidence="8">ABC transmembrane type-1 domain-containing protein</fullName>
    </recommendedName>
</protein>
<gene>
    <name evidence="6" type="ORF">DK880_00181</name>
</gene>
<keyword evidence="7" id="KW-1185">Reference proteome</keyword>
<dbReference type="KEGG" id="cher:DK880_00181"/>
<dbReference type="InterPro" id="IPR036640">
    <property type="entry name" value="ABC1_TM_sf"/>
</dbReference>
<evidence type="ECO:0000256" key="2">
    <source>
        <dbReference type="ARBA" id="ARBA00022692"/>
    </source>
</evidence>
<feature type="transmembrane region" description="Helical" evidence="5">
    <location>
        <begin position="106"/>
        <end position="127"/>
    </location>
</feature>
<evidence type="ECO:0000256" key="4">
    <source>
        <dbReference type="ARBA" id="ARBA00023136"/>
    </source>
</evidence>
<dbReference type="GO" id="GO:0005524">
    <property type="term" value="F:ATP binding"/>
    <property type="evidence" value="ECO:0007669"/>
    <property type="project" value="InterPro"/>
</dbReference>
<name>A0A2Z3LG21_9BACT</name>
<comment type="subcellular location">
    <subcellularLocation>
        <location evidence="1">Cell membrane</location>
        <topology evidence="1">Multi-pass membrane protein</topology>
    </subcellularLocation>
</comment>
<evidence type="ECO:0000313" key="6">
    <source>
        <dbReference type="EMBL" id="AWN81515.1"/>
    </source>
</evidence>
<evidence type="ECO:0000313" key="7">
    <source>
        <dbReference type="Proteomes" id="UP000245872"/>
    </source>
</evidence>
<dbReference type="RefSeq" id="WP_109996967.1">
    <property type="nucleotide sequence ID" value="NZ_CP029619.1"/>
</dbReference>
<keyword evidence="2 5" id="KW-0812">Transmembrane</keyword>
<organism evidence="6 7">
    <name type="scientific">Candidatus Cardinium hertigii</name>
    <dbReference type="NCBI Taxonomy" id="247481"/>
    <lineage>
        <taxon>Bacteria</taxon>
        <taxon>Pseudomonadati</taxon>
        <taxon>Bacteroidota</taxon>
        <taxon>Cytophagia</taxon>
        <taxon>Cytophagales</taxon>
        <taxon>Amoebophilaceae</taxon>
        <taxon>Candidatus Cardinium</taxon>
    </lineage>
</organism>
<dbReference type="EMBL" id="CP029619">
    <property type="protein sequence ID" value="AWN81515.1"/>
    <property type="molecule type" value="Genomic_DNA"/>
</dbReference>
<keyword evidence="3 5" id="KW-1133">Transmembrane helix</keyword>
<evidence type="ECO:0008006" key="8">
    <source>
        <dbReference type="Google" id="ProtNLM"/>
    </source>
</evidence>
<evidence type="ECO:0000256" key="1">
    <source>
        <dbReference type="ARBA" id="ARBA00004651"/>
    </source>
</evidence>
<feature type="transmembrane region" description="Helical" evidence="5">
    <location>
        <begin position="28"/>
        <end position="54"/>
    </location>
</feature>
<dbReference type="GO" id="GO:0005886">
    <property type="term" value="C:plasma membrane"/>
    <property type="evidence" value="ECO:0007669"/>
    <property type="project" value="UniProtKB-SubCell"/>
</dbReference>
<evidence type="ECO:0000256" key="3">
    <source>
        <dbReference type="ARBA" id="ARBA00022989"/>
    </source>
</evidence>